<dbReference type="PROSITE" id="PS00589">
    <property type="entry name" value="PTS_HPR_SER"/>
    <property type="match status" value="1"/>
</dbReference>
<dbReference type="InterPro" id="IPR035895">
    <property type="entry name" value="HPr-like_sf"/>
</dbReference>
<dbReference type="GO" id="GO:0009401">
    <property type="term" value="P:phosphoenolpyruvate-dependent sugar phosphotransferase system"/>
    <property type="evidence" value="ECO:0007669"/>
    <property type="project" value="UniProtKB-KW"/>
</dbReference>
<evidence type="ECO:0000313" key="10">
    <source>
        <dbReference type="Proteomes" id="UP000294650"/>
    </source>
</evidence>
<dbReference type="Proteomes" id="UP000294650">
    <property type="component" value="Unassembled WGS sequence"/>
</dbReference>
<reference evidence="9 10" key="1">
    <citation type="submission" date="2019-03" db="EMBL/GenBank/DDBJ databases">
        <title>Genomic Encyclopedia of Type Strains, Phase IV (KMG-IV): sequencing the most valuable type-strain genomes for metagenomic binning, comparative biology and taxonomic classification.</title>
        <authorList>
            <person name="Goeker M."/>
        </authorList>
    </citation>
    <scope>NUCLEOTIDE SEQUENCE [LARGE SCALE GENOMIC DNA]</scope>
    <source>
        <strain evidence="9 10">DSM 25894</strain>
    </source>
</reference>
<evidence type="ECO:0000256" key="7">
    <source>
        <dbReference type="ARBA" id="ARBA00022683"/>
    </source>
</evidence>
<keyword evidence="6" id="KW-0813">Transport</keyword>
<keyword evidence="10" id="KW-1185">Reference proteome</keyword>
<keyword evidence="7" id="KW-0598">Phosphotransferase system</keyword>
<dbReference type="NCBIfam" id="TIGR01003">
    <property type="entry name" value="PTS_HPr_family"/>
    <property type="match status" value="1"/>
</dbReference>
<dbReference type="PRINTS" id="PR00107">
    <property type="entry name" value="PHOSPHOCPHPR"/>
</dbReference>
<evidence type="ECO:0000256" key="4">
    <source>
        <dbReference type="ARBA" id="ARBA00020422"/>
    </source>
</evidence>
<dbReference type="PROSITE" id="PS00369">
    <property type="entry name" value="PTS_HPR_HIS"/>
    <property type="match status" value="1"/>
</dbReference>
<dbReference type="InterPro" id="IPR001020">
    <property type="entry name" value="PTS_HPr_His_P_site"/>
</dbReference>
<dbReference type="InterPro" id="IPR050399">
    <property type="entry name" value="HPr"/>
</dbReference>
<organism evidence="9 10">
    <name type="scientific">Melghiribacillus thermohalophilus</name>
    <dbReference type="NCBI Taxonomy" id="1324956"/>
    <lineage>
        <taxon>Bacteria</taxon>
        <taxon>Bacillati</taxon>
        <taxon>Bacillota</taxon>
        <taxon>Bacilli</taxon>
        <taxon>Bacillales</taxon>
        <taxon>Bacillaceae</taxon>
        <taxon>Melghiribacillus</taxon>
    </lineage>
</organism>
<evidence type="ECO:0000259" key="8">
    <source>
        <dbReference type="PROSITE" id="PS51350"/>
    </source>
</evidence>
<dbReference type="GO" id="GO:0005737">
    <property type="term" value="C:cytoplasm"/>
    <property type="evidence" value="ECO:0007669"/>
    <property type="project" value="UniProtKB-SubCell"/>
</dbReference>
<dbReference type="PANTHER" id="PTHR33705:SF2">
    <property type="entry name" value="PHOSPHOCARRIER PROTEIN NPR"/>
    <property type="match status" value="1"/>
</dbReference>
<comment type="function">
    <text evidence="1">General (non sugar-specific) component of the phosphoenolpyruvate-dependent sugar phosphotransferase system (sugar PTS). This major carbohydrate active-transport system catalyzes the phosphorylation of incoming sugar substrates concomitantly with their translocation across the cell membrane. The phosphoryl group from phosphoenolpyruvate (PEP) is transferred to the phosphoryl carrier protein HPr by enzyme I. Phospho-HPr then transfers it to the PTS EIIA domain.</text>
</comment>
<dbReference type="AlphaFoldDB" id="A0A4R3MQ11"/>
<protein>
    <recommendedName>
        <fullName evidence="4">Phosphocarrier protein HPr</fullName>
    </recommendedName>
</protein>
<dbReference type="PANTHER" id="PTHR33705">
    <property type="entry name" value="PHOSPHOCARRIER PROTEIN HPR"/>
    <property type="match status" value="1"/>
</dbReference>
<dbReference type="PROSITE" id="PS51350">
    <property type="entry name" value="PTS_HPR_DOM"/>
    <property type="match status" value="1"/>
</dbReference>
<comment type="subcellular location">
    <subcellularLocation>
        <location evidence="2">Cytoplasm</location>
    </subcellularLocation>
</comment>
<dbReference type="Pfam" id="PF00381">
    <property type="entry name" value="PTS-HPr"/>
    <property type="match status" value="1"/>
</dbReference>
<dbReference type="EMBL" id="SMAN01000028">
    <property type="protein sequence ID" value="TCT17569.1"/>
    <property type="molecule type" value="Genomic_DNA"/>
</dbReference>
<gene>
    <name evidence="9" type="ORF">EDD68_12817</name>
</gene>
<evidence type="ECO:0000256" key="6">
    <source>
        <dbReference type="ARBA" id="ARBA00022597"/>
    </source>
</evidence>
<dbReference type="InterPro" id="IPR000032">
    <property type="entry name" value="HPr-like"/>
</dbReference>
<dbReference type="InterPro" id="IPR002114">
    <property type="entry name" value="PTS_HPr_Ser_P_site"/>
</dbReference>
<name>A0A4R3MQ11_9BACI</name>
<dbReference type="Gene3D" id="3.30.1340.10">
    <property type="entry name" value="HPr-like"/>
    <property type="match status" value="1"/>
</dbReference>
<comment type="caution">
    <text evidence="9">The sequence shown here is derived from an EMBL/GenBank/DDBJ whole genome shotgun (WGS) entry which is preliminary data.</text>
</comment>
<evidence type="ECO:0000256" key="2">
    <source>
        <dbReference type="ARBA" id="ARBA00004496"/>
    </source>
</evidence>
<keyword evidence="6" id="KW-0762">Sugar transport</keyword>
<feature type="domain" description="HPr" evidence="8">
    <location>
        <begin position="1"/>
        <end position="86"/>
    </location>
</feature>
<sequence>MKNKFMITNESGLHARPASVFVNNVKSYQSDVIIRKNGKEANGKSLMRILTLGISKGDTIEIEVSGPDEKEAMAAIQNLIDSGLEG</sequence>
<evidence type="ECO:0000256" key="3">
    <source>
        <dbReference type="ARBA" id="ARBA00010736"/>
    </source>
</evidence>
<evidence type="ECO:0000256" key="5">
    <source>
        <dbReference type="ARBA" id="ARBA00022490"/>
    </source>
</evidence>
<proteinExistence type="inferred from homology"/>
<evidence type="ECO:0000313" key="9">
    <source>
        <dbReference type="EMBL" id="TCT17569.1"/>
    </source>
</evidence>
<dbReference type="SUPFAM" id="SSF55594">
    <property type="entry name" value="HPr-like"/>
    <property type="match status" value="1"/>
</dbReference>
<dbReference type="CDD" id="cd00367">
    <property type="entry name" value="PTS-HPr_like"/>
    <property type="match status" value="1"/>
</dbReference>
<accession>A0A4R3MQ11</accession>
<evidence type="ECO:0000256" key="1">
    <source>
        <dbReference type="ARBA" id="ARBA00003681"/>
    </source>
</evidence>
<keyword evidence="5" id="KW-0963">Cytoplasm</keyword>
<comment type="similarity">
    <text evidence="3">Belongs to the HPr family.</text>
</comment>
<dbReference type="RefSeq" id="WP_132372959.1">
    <property type="nucleotide sequence ID" value="NZ_SMAN01000028.1"/>
</dbReference>
<dbReference type="OrthoDB" id="9809047at2"/>